<keyword evidence="2" id="KW-1185">Reference proteome</keyword>
<dbReference type="Proteomes" id="UP000029120">
    <property type="component" value="Chromosome 3"/>
</dbReference>
<evidence type="ECO:0000313" key="2">
    <source>
        <dbReference type="Proteomes" id="UP000029120"/>
    </source>
</evidence>
<gene>
    <name evidence="1" type="ordered locus">AALP_Aa3g261500</name>
</gene>
<dbReference type="Gramene" id="KFK39571">
    <property type="protein sequence ID" value="KFK39571"/>
    <property type="gene ID" value="AALP_AA3G261500"/>
</dbReference>
<reference evidence="2" key="1">
    <citation type="journal article" date="2015" name="Nat. Plants">
        <title>Genome expansion of Arabis alpina linked with retrotransposition and reduced symmetric DNA methylation.</title>
        <authorList>
            <person name="Willing E.M."/>
            <person name="Rawat V."/>
            <person name="Mandakova T."/>
            <person name="Maumus F."/>
            <person name="James G.V."/>
            <person name="Nordstroem K.J."/>
            <person name="Becker C."/>
            <person name="Warthmann N."/>
            <person name="Chica C."/>
            <person name="Szarzynska B."/>
            <person name="Zytnicki M."/>
            <person name="Albani M.C."/>
            <person name="Kiefer C."/>
            <person name="Bergonzi S."/>
            <person name="Castaings L."/>
            <person name="Mateos J.L."/>
            <person name="Berns M.C."/>
            <person name="Bujdoso N."/>
            <person name="Piofczyk T."/>
            <person name="de Lorenzo L."/>
            <person name="Barrero-Sicilia C."/>
            <person name="Mateos I."/>
            <person name="Piednoel M."/>
            <person name="Hagmann J."/>
            <person name="Chen-Min-Tao R."/>
            <person name="Iglesias-Fernandez R."/>
            <person name="Schuster S.C."/>
            <person name="Alonso-Blanco C."/>
            <person name="Roudier F."/>
            <person name="Carbonero P."/>
            <person name="Paz-Ares J."/>
            <person name="Davis S.J."/>
            <person name="Pecinka A."/>
            <person name="Quesneville H."/>
            <person name="Colot V."/>
            <person name="Lysak M.A."/>
            <person name="Weigel D."/>
            <person name="Coupland G."/>
            <person name="Schneeberger K."/>
        </authorList>
    </citation>
    <scope>NUCLEOTIDE SEQUENCE [LARGE SCALE GENOMIC DNA]</scope>
    <source>
        <strain evidence="2">cv. Pajares</strain>
    </source>
</reference>
<organism evidence="1 2">
    <name type="scientific">Arabis alpina</name>
    <name type="common">Alpine rock-cress</name>
    <dbReference type="NCBI Taxonomy" id="50452"/>
    <lineage>
        <taxon>Eukaryota</taxon>
        <taxon>Viridiplantae</taxon>
        <taxon>Streptophyta</taxon>
        <taxon>Embryophyta</taxon>
        <taxon>Tracheophyta</taxon>
        <taxon>Spermatophyta</taxon>
        <taxon>Magnoliopsida</taxon>
        <taxon>eudicotyledons</taxon>
        <taxon>Gunneridae</taxon>
        <taxon>Pentapetalae</taxon>
        <taxon>rosids</taxon>
        <taxon>malvids</taxon>
        <taxon>Brassicales</taxon>
        <taxon>Brassicaceae</taxon>
        <taxon>Arabideae</taxon>
        <taxon>Arabis</taxon>
    </lineage>
</organism>
<sequence>MPCNTNSNLNHLLNFYSSNPRIETAAVMATTTPSYIYRT</sequence>
<dbReference type="EMBL" id="CM002871">
    <property type="protein sequence ID" value="KFK39571.1"/>
    <property type="molecule type" value="Genomic_DNA"/>
</dbReference>
<proteinExistence type="predicted"/>
<accession>A0A087HBR9</accession>
<evidence type="ECO:0000313" key="1">
    <source>
        <dbReference type="EMBL" id="KFK39571.1"/>
    </source>
</evidence>
<name>A0A087HBR9_ARAAL</name>
<dbReference type="AlphaFoldDB" id="A0A087HBR9"/>
<protein>
    <submittedName>
        <fullName evidence="1">Uncharacterized protein</fullName>
    </submittedName>
</protein>